<dbReference type="STRING" id="416450.A0A1V6PQJ0"/>
<dbReference type="AlphaFoldDB" id="A0A1V6PQJ0"/>
<evidence type="ECO:0000313" key="3">
    <source>
        <dbReference type="Proteomes" id="UP000191672"/>
    </source>
</evidence>
<accession>A0A1V6PQJ0</accession>
<feature type="compositionally biased region" description="Polar residues" evidence="1">
    <location>
        <begin position="116"/>
        <end position="125"/>
    </location>
</feature>
<gene>
    <name evidence="2" type="ORF">PENANT_c067G04617</name>
</gene>
<comment type="caution">
    <text evidence="2">The sequence shown here is derived from an EMBL/GenBank/DDBJ whole genome shotgun (WGS) entry which is preliminary data.</text>
</comment>
<keyword evidence="3" id="KW-1185">Reference proteome</keyword>
<feature type="compositionally biased region" description="Polar residues" evidence="1">
    <location>
        <begin position="56"/>
        <end position="73"/>
    </location>
</feature>
<feature type="compositionally biased region" description="Basic and acidic residues" evidence="1">
    <location>
        <begin position="80"/>
        <end position="106"/>
    </location>
</feature>
<feature type="region of interest" description="Disordered" evidence="1">
    <location>
        <begin position="50"/>
        <end position="131"/>
    </location>
</feature>
<reference evidence="3" key="1">
    <citation type="journal article" date="2017" name="Nat. Microbiol.">
        <title>Global analysis of biosynthetic gene clusters reveals vast potential of secondary metabolite production in Penicillium species.</title>
        <authorList>
            <person name="Nielsen J.C."/>
            <person name="Grijseels S."/>
            <person name="Prigent S."/>
            <person name="Ji B."/>
            <person name="Dainat J."/>
            <person name="Nielsen K.F."/>
            <person name="Frisvad J.C."/>
            <person name="Workman M."/>
            <person name="Nielsen J."/>
        </authorList>
    </citation>
    <scope>NUCLEOTIDE SEQUENCE [LARGE SCALE GENOMIC DNA]</scope>
    <source>
        <strain evidence="3">IBT 31811</strain>
    </source>
</reference>
<evidence type="ECO:0000313" key="2">
    <source>
        <dbReference type="EMBL" id="OQD78997.1"/>
    </source>
</evidence>
<dbReference type="Proteomes" id="UP000191672">
    <property type="component" value="Unassembled WGS sequence"/>
</dbReference>
<protein>
    <submittedName>
        <fullName evidence="2">Uncharacterized protein</fullName>
    </submittedName>
</protein>
<sequence length="131" mass="14317">MQSLLNAGELDLADRYASIWFFGQVKNQPPCYPTWAFGGSPTINDYTTMRTRRLQQRSATTPVSDVDTQNTLTADEANAEDAKDQNGVKNNDHPKIRADDSTDADKAIGPVDWEKASSNPPSAQPSVCDAL</sequence>
<name>A0A1V6PQJ0_9EURO</name>
<proteinExistence type="predicted"/>
<dbReference type="EMBL" id="MDYN01000067">
    <property type="protein sequence ID" value="OQD78997.1"/>
    <property type="molecule type" value="Genomic_DNA"/>
</dbReference>
<evidence type="ECO:0000256" key="1">
    <source>
        <dbReference type="SAM" id="MobiDB-lite"/>
    </source>
</evidence>
<organism evidence="2 3">
    <name type="scientific">Penicillium antarcticum</name>
    <dbReference type="NCBI Taxonomy" id="416450"/>
    <lineage>
        <taxon>Eukaryota</taxon>
        <taxon>Fungi</taxon>
        <taxon>Dikarya</taxon>
        <taxon>Ascomycota</taxon>
        <taxon>Pezizomycotina</taxon>
        <taxon>Eurotiomycetes</taxon>
        <taxon>Eurotiomycetidae</taxon>
        <taxon>Eurotiales</taxon>
        <taxon>Aspergillaceae</taxon>
        <taxon>Penicillium</taxon>
    </lineage>
</organism>